<dbReference type="KEGG" id="hty:BN2458_PEG1941"/>
<dbReference type="InterPro" id="IPR011606">
    <property type="entry name" value="Brnchd-chn_aa_trnsp_permease"/>
</dbReference>
<feature type="transmembrane region" description="Helical" evidence="8">
    <location>
        <begin position="176"/>
        <end position="194"/>
    </location>
</feature>
<dbReference type="PANTHER" id="PTHR34979:SF1">
    <property type="entry name" value="INNER MEMBRANE PROTEIN YGAZ"/>
    <property type="match status" value="1"/>
</dbReference>
<keyword evidence="5 8" id="KW-0812">Transmembrane</keyword>
<keyword evidence="6 8" id="KW-1133">Transmembrane helix</keyword>
<dbReference type="GO" id="GO:0005886">
    <property type="term" value="C:plasma membrane"/>
    <property type="evidence" value="ECO:0007669"/>
    <property type="project" value="UniProtKB-SubCell"/>
</dbReference>
<keyword evidence="3" id="KW-0813">Transport</keyword>
<evidence type="ECO:0000256" key="8">
    <source>
        <dbReference type="SAM" id="Phobius"/>
    </source>
</evidence>
<name>A0A0S4PX00_9HELI</name>
<evidence type="ECO:0008006" key="11">
    <source>
        <dbReference type="Google" id="ProtNLM"/>
    </source>
</evidence>
<dbReference type="Pfam" id="PF03591">
    <property type="entry name" value="AzlC"/>
    <property type="match status" value="1"/>
</dbReference>
<dbReference type="PATRIC" id="fig|76936.10.peg.1891"/>
<dbReference type="EMBL" id="LN907858">
    <property type="protein sequence ID" value="CUU40824.1"/>
    <property type="molecule type" value="Genomic_DNA"/>
</dbReference>
<evidence type="ECO:0000256" key="6">
    <source>
        <dbReference type="ARBA" id="ARBA00022989"/>
    </source>
</evidence>
<evidence type="ECO:0000256" key="3">
    <source>
        <dbReference type="ARBA" id="ARBA00022448"/>
    </source>
</evidence>
<protein>
    <recommendedName>
        <fullName evidence="11">Branched-chain amino acid ABC transporter permease</fullName>
    </recommendedName>
</protein>
<accession>A0A0S4PX00</accession>
<sequence>MDYLCLELKQKQECNMCQSSKAFIALKDAFPHTIPIMLGYIFMGAVFGILLQKTGYGAIWAAIMAVAIYGGTTQFIAVGLIASGAGLWESFVLVSMINARQIFYSISMLERFKRMGKKRYYMIYSLTDETLALLNLKSPKTGVDKQWFDFFIAALNQSYWVIGCTLGAALGGKLEFDSNGLDFVMSAIFVVIFIEQWRNKTMRIPALIGIIISLICLYIFGAQQFLIPSLVGICVILSLWRKPIVA</sequence>
<evidence type="ECO:0000256" key="1">
    <source>
        <dbReference type="ARBA" id="ARBA00004651"/>
    </source>
</evidence>
<dbReference type="AlphaFoldDB" id="A0A0S4PX00"/>
<comment type="subcellular location">
    <subcellularLocation>
        <location evidence="1">Cell membrane</location>
        <topology evidence="1">Multi-pass membrane protein</topology>
    </subcellularLocation>
</comment>
<evidence type="ECO:0000256" key="7">
    <source>
        <dbReference type="ARBA" id="ARBA00023136"/>
    </source>
</evidence>
<evidence type="ECO:0000256" key="2">
    <source>
        <dbReference type="ARBA" id="ARBA00010735"/>
    </source>
</evidence>
<feature type="transmembrane region" description="Helical" evidence="8">
    <location>
        <begin position="206"/>
        <end position="239"/>
    </location>
</feature>
<evidence type="ECO:0000256" key="5">
    <source>
        <dbReference type="ARBA" id="ARBA00022692"/>
    </source>
</evidence>
<feature type="transmembrane region" description="Helical" evidence="8">
    <location>
        <begin position="147"/>
        <end position="170"/>
    </location>
</feature>
<reference evidence="10" key="1">
    <citation type="submission" date="2015-11" db="EMBL/GenBank/DDBJ databases">
        <authorList>
            <person name="Anvar S.Y."/>
        </authorList>
    </citation>
    <scope>NUCLEOTIDE SEQUENCE [LARGE SCALE GENOMIC DNA]</scope>
</reference>
<evidence type="ECO:0000313" key="9">
    <source>
        <dbReference type="EMBL" id="CUU40824.1"/>
    </source>
</evidence>
<dbReference type="Proteomes" id="UP000064525">
    <property type="component" value="Chromosome I"/>
</dbReference>
<evidence type="ECO:0000256" key="4">
    <source>
        <dbReference type="ARBA" id="ARBA00022475"/>
    </source>
</evidence>
<keyword evidence="4" id="KW-1003">Cell membrane</keyword>
<proteinExistence type="inferred from homology"/>
<organism evidence="9 10">
    <name type="scientific">Helicobacter typhlonius</name>
    <dbReference type="NCBI Taxonomy" id="76936"/>
    <lineage>
        <taxon>Bacteria</taxon>
        <taxon>Pseudomonadati</taxon>
        <taxon>Campylobacterota</taxon>
        <taxon>Epsilonproteobacteria</taxon>
        <taxon>Campylobacterales</taxon>
        <taxon>Helicobacteraceae</taxon>
        <taxon>Helicobacter</taxon>
    </lineage>
</organism>
<keyword evidence="7 8" id="KW-0472">Membrane</keyword>
<dbReference type="GO" id="GO:1903785">
    <property type="term" value="P:L-valine transmembrane transport"/>
    <property type="evidence" value="ECO:0007669"/>
    <property type="project" value="TreeGrafter"/>
</dbReference>
<feature type="transmembrane region" description="Helical" evidence="8">
    <location>
        <begin position="58"/>
        <end position="81"/>
    </location>
</feature>
<evidence type="ECO:0000313" key="10">
    <source>
        <dbReference type="Proteomes" id="UP000064525"/>
    </source>
</evidence>
<comment type="similarity">
    <text evidence="2">Belongs to the AzlC family.</text>
</comment>
<gene>
    <name evidence="9" type="ORF">BN2458_PEG1941</name>
</gene>
<feature type="transmembrane region" description="Helical" evidence="8">
    <location>
        <begin position="87"/>
        <end position="109"/>
    </location>
</feature>
<dbReference type="PANTHER" id="PTHR34979">
    <property type="entry name" value="INNER MEMBRANE PROTEIN YGAZ"/>
    <property type="match status" value="1"/>
</dbReference>
<feature type="transmembrane region" description="Helical" evidence="8">
    <location>
        <begin position="29"/>
        <end position="51"/>
    </location>
</feature>